<keyword evidence="4" id="KW-0732">Signal</keyword>
<dbReference type="InterPro" id="IPR032695">
    <property type="entry name" value="Integrin_dom_sf"/>
</dbReference>
<proteinExistence type="inferred from homology"/>
<keyword evidence="6 13" id="KW-0130">Cell adhesion</keyword>
<dbReference type="SUPFAM" id="SSF69318">
    <property type="entry name" value="Integrin alpha N-terminal domain"/>
    <property type="match status" value="1"/>
</dbReference>
<dbReference type="PRINTS" id="PR01185">
    <property type="entry name" value="INTEGRINA"/>
</dbReference>
<dbReference type="Gene3D" id="2.60.40.1460">
    <property type="entry name" value="Integrin domains. Chain A, domain 2"/>
    <property type="match status" value="1"/>
</dbReference>
<dbReference type="SUPFAM" id="SSF69179">
    <property type="entry name" value="Integrin domains"/>
    <property type="match status" value="2"/>
</dbReference>
<evidence type="ECO:0000256" key="11">
    <source>
        <dbReference type="ARBA" id="ARBA00023180"/>
    </source>
</evidence>
<feature type="compositionally biased region" description="Basic and acidic residues" evidence="14">
    <location>
        <begin position="590"/>
        <end position="605"/>
    </location>
</feature>
<evidence type="ECO:0000259" key="16">
    <source>
        <dbReference type="Pfam" id="PF20805"/>
    </source>
</evidence>
<dbReference type="AlphaFoldDB" id="A0A3S3NPC0"/>
<dbReference type="GO" id="GO:0048513">
    <property type="term" value="P:animal organ development"/>
    <property type="evidence" value="ECO:0007669"/>
    <property type="project" value="UniProtKB-ARBA"/>
</dbReference>
<dbReference type="InterPro" id="IPR048285">
    <property type="entry name" value="Integrin_alpha_Ig-like_2"/>
</dbReference>
<dbReference type="PANTHER" id="PTHR23220">
    <property type="entry name" value="INTEGRIN ALPHA"/>
    <property type="match status" value="1"/>
</dbReference>
<evidence type="ECO:0000256" key="10">
    <source>
        <dbReference type="ARBA" id="ARBA00023170"/>
    </source>
</evidence>
<feature type="repeat" description="FG-GAP" evidence="12">
    <location>
        <begin position="57"/>
        <end position="114"/>
    </location>
</feature>
<evidence type="ECO:0000256" key="7">
    <source>
        <dbReference type="ARBA" id="ARBA00022989"/>
    </source>
</evidence>
<dbReference type="Pfam" id="PF20805">
    <property type="entry name" value="Integrin_A_Ig_2"/>
    <property type="match status" value="1"/>
</dbReference>
<keyword evidence="5" id="KW-0677">Repeat</keyword>
<keyword evidence="3" id="KW-0812">Transmembrane</keyword>
<dbReference type="Gene3D" id="2.60.40.1510">
    <property type="entry name" value="ntegrin, alpha v. Chain A, domain 3"/>
    <property type="match status" value="1"/>
</dbReference>
<dbReference type="Pfam" id="PF08441">
    <property type="entry name" value="Integrin_A_Ig_1"/>
    <property type="match status" value="1"/>
</dbReference>
<dbReference type="OrthoDB" id="5573735at2759"/>
<keyword evidence="10 13" id="KW-0675">Receptor</keyword>
<feature type="repeat" description="FG-GAP" evidence="12">
    <location>
        <begin position="118"/>
        <end position="182"/>
    </location>
</feature>
<keyword evidence="8 13" id="KW-0401">Integrin</keyword>
<evidence type="ECO:0000256" key="3">
    <source>
        <dbReference type="ARBA" id="ARBA00022692"/>
    </source>
</evidence>
<dbReference type="PROSITE" id="PS51470">
    <property type="entry name" value="FG_GAP"/>
    <property type="match status" value="2"/>
</dbReference>
<feature type="compositionally biased region" description="Acidic residues" evidence="14">
    <location>
        <begin position="573"/>
        <end position="584"/>
    </location>
</feature>
<evidence type="ECO:0000256" key="6">
    <source>
        <dbReference type="ARBA" id="ARBA00022889"/>
    </source>
</evidence>
<keyword evidence="7" id="KW-1133">Transmembrane helix</keyword>
<comment type="caution">
    <text evidence="18">The sequence shown here is derived from an EMBL/GenBank/DDBJ whole genome shotgun (WGS) entry which is preliminary data.</text>
</comment>
<accession>A0A3S3NPC0</accession>
<dbReference type="Gene3D" id="2.130.10.130">
    <property type="entry name" value="Integrin alpha, N-terminal"/>
    <property type="match status" value="2"/>
</dbReference>
<gene>
    <name evidence="18" type="ORF">B4U79_16194</name>
    <name evidence="17" type="ORF">B4U79_16472</name>
</gene>
<dbReference type="InterPro" id="IPR013649">
    <property type="entry name" value="Integrin_alpha_Ig-like_1"/>
</dbReference>
<dbReference type="GO" id="GO:0007160">
    <property type="term" value="P:cell-matrix adhesion"/>
    <property type="evidence" value="ECO:0007669"/>
    <property type="project" value="TreeGrafter"/>
</dbReference>
<dbReference type="EMBL" id="NCKU01003984">
    <property type="protein sequence ID" value="RWS06623.1"/>
    <property type="molecule type" value="Genomic_DNA"/>
</dbReference>
<sequence length="632" mass="71729">MIAIGAPGFSDWQGSVVIYNKANFATASILFVDHNYDKDFNTIMGYSVAIGQFFYDKVNYIATGAPRSKETGSLASIGDLNYDGFKDIAVGAPYENEGHGAVYIYHGTRFGLSKNYIQRIAAADQLSAFKLRGFGLSIATGHDVDNNDYPDLLIGSYMSDKAVLLRSRPVMSIKLSIKFNLHKSSEEIAQIDLKNQNCQLNSILYSCFDVVYCLHLKGEYLPKIQNVIVSFEIDSKLKRRGFVKVDENKLHQFNREANVSTKSNQCLEPISIYLDVRFVVFKCFQTYNINNQPKTEDKLTPMSISLSAKLNKEEQKSEFCKECPILSNEASISRNLDFETGCGIDQHCTADLRLDVRSNLSFILQGLNTEFPLYVQITNKGENAYSTKLQLAIQPAIDVNQISSYCEEHIEHEMVKINCDINNPLEEEQSKEIFFLLGLSKLSSTTQSITVDANVTTVSDLSEESQTRRTFILDIKRFALLFLMRGEMLKEEFYSHSNSREIDYLRFSSLLQVVKENYSSVDEVVLTIRTPSFVRNHFISFQPRVILSNKPSKSFSLKCEYLNSNLPMLPEDLTSDDESEESDVEMGNLKMKEEKVSRREAKLNEDDFNANTTAEKEPMLKLVSMKKFLSFD</sequence>
<reference evidence="18" key="2">
    <citation type="submission" date="2018-11" db="EMBL/GenBank/DDBJ databases">
        <title>Trombidioid mite genomics.</title>
        <authorList>
            <person name="Dong X."/>
        </authorList>
    </citation>
    <scope>NUCLEOTIDE SEQUENCE</scope>
    <source>
        <strain evidence="18">UoL-WK</strain>
    </source>
</reference>
<comment type="similarity">
    <text evidence="2 13">Belongs to the integrin alpha chain family.</text>
</comment>
<evidence type="ECO:0000256" key="4">
    <source>
        <dbReference type="ARBA" id="ARBA00022729"/>
    </source>
</evidence>
<keyword evidence="19" id="KW-1185">Reference proteome</keyword>
<dbReference type="GO" id="GO:0033627">
    <property type="term" value="P:cell adhesion mediated by integrin"/>
    <property type="evidence" value="ECO:0007669"/>
    <property type="project" value="TreeGrafter"/>
</dbReference>
<evidence type="ECO:0000313" key="19">
    <source>
        <dbReference type="Proteomes" id="UP000285301"/>
    </source>
</evidence>
<evidence type="ECO:0000256" key="2">
    <source>
        <dbReference type="ARBA" id="ARBA00008054"/>
    </source>
</evidence>
<evidence type="ECO:0000256" key="5">
    <source>
        <dbReference type="ARBA" id="ARBA00022737"/>
    </source>
</evidence>
<evidence type="ECO:0000313" key="18">
    <source>
        <dbReference type="EMBL" id="RWS06623.1"/>
    </source>
</evidence>
<dbReference type="Proteomes" id="UP000285301">
    <property type="component" value="Unassembled WGS sequence"/>
</dbReference>
<dbReference type="GO" id="GO:0009897">
    <property type="term" value="C:external side of plasma membrane"/>
    <property type="evidence" value="ECO:0007669"/>
    <property type="project" value="TreeGrafter"/>
</dbReference>
<evidence type="ECO:0000256" key="13">
    <source>
        <dbReference type="RuleBase" id="RU003762"/>
    </source>
</evidence>
<organism evidence="18 19">
    <name type="scientific">Dinothrombium tinctorium</name>
    <dbReference type="NCBI Taxonomy" id="1965070"/>
    <lineage>
        <taxon>Eukaryota</taxon>
        <taxon>Metazoa</taxon>
        <taxon>Ecdysozoa</taxon>
        <taxon>Arthropoda</taxon>
        <taxon>Chelicerata</taxon>
        <taxon>Arachnida</taxon>
        <taxon>Acari</taxon>
        <taxon>Acariformes</taxon>
        <taxon>Trombidiformes</taxon>
        <taxon>Prostigmata</taxon>
        <taxon>Anystina</taxon>
        <taxon>Parasitengona</taxon>
        <taxon>Trombidioidea</taxon>
        <taxon>Trombidiidae</taxon>
        <taxon>Dinothrombium</taxon>
    </lineage>
</organism>
<keyword evidence="11" id="KW-0325">Glycoprotein</keyword>
<evidence type="ECO:0000313" key="17">
    <source>
        <dbReference type="EMBL" id="RWS03832.1"/>
    </source>
</evidence>
<evidence type="ECO:0000256" key="8">
    <source>
        <dbReference type="ARBA" id="ARBA00023037"/>
    </source>
</evidence>
<dbReference type="InterPro" id="IPR013519">
    <property type="entry name" value="Int_alpha_beta-p"/>
</dbReference>
<evidence type="ECO:0000256" key="12">
    <source>
        <dbReference type="PROSITE-ProRule" id="PRU00803"/>
    </source>
</evidence>
<evidence type="ECO:0000256" key="14">
    <source>
        <dbReference type="SAM" id="MobiDB-lite"/>
    </source>
</evidence>
<dbReference type="GO" id="GO:0005178">
    <property type="term" value="F:integrin binding"/>
    <property type="evidence" value="ECO:0007669"/>
    <property type="project" value="TreeGrafter"/>
</dbReference>
<reference evidence="18 19" key="1">
    <citation type="journal article" date="2018" name="Gigascience">
        <title>Genomes of trombidid mites reveal novel predicted allergens and laterally-transferred genes associated with secondary metabolism.</title>
        <authorList>
            <person name="Dong X."/>
            <person name="Chaisiri K."/>
            <person name="Xia D."/>
            <person name="Armstrong S.D."/>
            <person name="Fang Y."/>
            <person name="Donnelly M.J."/>
            <person name="Kadowaki T."/>
            <person name="McGarry J.W."/>
            <person name="Darby A.C."/>
            <person name="Makepeace B.L."/>
        </authorList>
    </citation>
    <scope>NUCLEOTIDE SEQUENCE [LARGE SCALE GENOMIC DNA]</scope>
    <source>
        <strain evidence="18">UoL-WK</strain>
    </source>
</reference>
<dbReference type="EMBL" id="NCKU01006100">
    <property type="protein sequence ID" value="RWS03832.1"/>
    <property type="molecule type" value="Genomic_DNA"/>
</dbReference>
<feature type="domain" description="Integrin alpha first immunoglubulin-like" evidence="15">
    <location>
        <begin position="167"/>
        <end position="329"/>
    </location>
</feature>
<dbReference type="InterPro" id="IPR000413">
    <property type="entry name" value="Integrin_alpha"/>
</dbReference>
<dbReference type="GO" id="GO:0007229">
    <property type="term" value="P:integrin-mediated signaling pathway"/>
    <property type="evidence" value="ECO:0007669"/>
    <property type="project" value="UniProtKB-KW"/>
</dbReference>
<name>A0A3S3NPC0_9ACAR</name>
<evidence type="ECO:0000256" key="1">
    <source>
        <dbReference type="ARBA" id="ARBA00004479"/>
    </source>
</evidence>
<dbReference type="GO" id="GO:0008305">
    <property type="term" value="C:integrin complex"/>
    <property type="evidence" value="ECO:0007669"/>
    <property type="project" value="InterPro"/>
</dbReference>
<dbReference type="PANTHER" id="PTHR23220:SF83">
    <property type="entry name" value="INTEGRIN ALPHA-PS3-RELATED"/>
    <property type="match status" value="1"/>
</dbReference>
<keyword evidence="9" id="KW-0472">Membrane</keyword>
<dbReference type="STRING" id="1965070.A0A3S3NPC0"/>
<comment type="subcellular location">
    <subcellularLocation>
        <location evidence="1 13">Membrane</location>
        <topology evidence="1 13">Single-pass type I membrane protein</topology>
    </subcellularLocation>
</comment>
<feature type="domain" description="Integrin alpha second immunoglobulin-like" evidence="16">
    <location>
        <begin position="342"/>
        <end position="466"/>
    </location>
</feature>
<dbReference type="SMART" id="SM00191">
    <property type="entry name" value="Int_alpha"/>
    <property type="match status" value="2"/>
</dbReference>
<dbReference type="Pfam" id="PF01839">
    <property type="entry name" value="FG-GAP"/>
    <property type="match status" value="1"/>
</dbReference>
<dbReference type="GO" id="GO:0007157">
    <property type="term" value="P:heterophilic cell-cell adhesion via plasma membrane cell adhesion molecules"/>
    <property type="evidence" value="ECO:0007669"/>
    <property type="project" value="UniProtKB-ARBA"/>
</dbReference>
<dbReference type="InterPro" id="IPR028994">
    <property type="entry name" value="Integrin_alpha_N"/>
</dbReference>
<evidence type="ECO:0000256" key="9">
    <source>
        <dbReference type="ARBA" id="ARBA00023136"/>
    </source>
</evidence>
<feature type="region of interest" description="Disordered" evidence="14">
    <location>
        <begin position="570"/>
        <end position="610"/>
    </location>
</feature>
<evidence type="ECO:0000259" key="15">
    <source>
        <dbReference type="Pfam" id="PF08441"/>
    </source>
</evidence>
<dbReference type="InterPro" id="IPR013517">
    <property type="entry name" value="FG-GAP"/>
</dbReference>
<protein>
    <submittedName>
        <fullName evidence="18">Integrin alpha-4-like protein</fullName>
    </submittedName>
</protein>